<evidence type="ECO:0000313" key="2">
    <source>
        <dbReference type="Proteomes" id="UP001140949"/>
    </source>
</evidence>
<protein>
    <submittedName>
        <fullName evidence="1">AT-rich interactive domain-containing protein 4</fullName>
    </submittedName>
</protein>
<proteinExistence type="predicted"/>
<dbReference type="InterPro" id="IPR042293">
    <property type="entry name" value="ARID4"/>
</dbReference>
<evidence type="ECO:0000313" key="1">
    <source>
        <dbReference type="EMBL" id="KAJ6797177.1"/>
    </source>
</evidence>
<reference evidence="1" key="1">
    <citation type="journal article" date="2023" name="GigaByte">
        <title>Genome assembly of the bearded iris, Iris pallida Lam.</title>
        <authorList>
            <person name="Bruccoleri R.E."/>
            <person name="Oakeley E.J."/>
            <person name="Faust A.M.E."/>
            <person name="Altorfer M."/>
            <person name="Dessus-Babus S."/>
            <person name="Burckhardt D."/>
            <person name="Oertli M."/>
            <person name="Naumann U."/>
            <person name="Petersen F."/>
            <person name="Wong J."/>
        </authorList>
    </citation>
    <scope>NUCLEOTIDE SEQUENCE</scope>
    <source>
        <strain evidence="1">GSM-AAB239-AS_SAM_17_03QT</strain>
    </source>
</reference>
<sequence length="104" mass="11785">MHSKGCPYVIYWKHAFSSYAACHFRQALLSLVQSSCRHMWDAFQLAHASFSLYYVQNNYVLPRDSQNITGKLGPRLLGAPAKIKIDLPEINMDEEEGPSDPSLL</sequence>
<comment type="caution">
    <text evidence="1">The sequence shown here is derived from an EMBL/GenBank/DDBJ whole genome shotgun (WGS) entry which is preliminary data.</text>
</comment>
<dbReference type="PANTHER" id="PTHR46694:SF1">
    <property type="entry name" value="AT-RICH INTERACTIVE DOMAIN-CONTAINING PROTEIN 4"/>
    <property type="match status" value="1"/>
</dbReference>
<reference evidence="1" key="2">
    <citation type="submission" date="2023-04" db="EMBL/GenBank/DDBJ databases">
        <authorList>
            <person name="Bruccoleri R.E."/>
            <person name="Oakeley E.J."/>
            <person name="Faust A.-M."/>
            <person name="Dessus-Babus S."/>
            <person name="Altorfer M."/>
            <person name="Burckhardt D."/>
            <person name="Oertli M."/>
            <person name="Naumann U."/>
            <person name="Petersen F."/>
            <person name="Wong J."/>
        </authorList>
    </citation>
    <scope>NUCLEOTIDE SEQUENCE</scope>
    <source>
        <strain evidence="1">GSM-AAB239-AS_SAM_17_03QT</strain>
        <tissue evidence="1">Leaf</tissue>
    </source>
</reference>
<keyword evidence="2" id="KW-1185">Reference proteome</keyword>
<dbReference type="EMBL" id="JANAVB010041017">
    <property type="protein sequence ID" value="KAJ6797177.1"/>
    <property type="molecule type" value="Genomic_DNA"/>
</dbReference>
<organism evidence="1 2">
    <name type="scientific">Iris pallida</name>
    <name type="common">Sweet iris</name>
    <dbReference type="NCBI Taxonomy" id="29817"/>
    <lineage>
        <taxon>Eukaryota</taxon>
        <taxon>Viridiplantae</taxon>
        <taxon>Streptophyta</taxon>
        <taxon>Embryophyta</taxon>
        <taxon>Tracheophyta</taxon>
        <taxon>Spermatophyta</taxon>
        <taxon>Magnoliopsida</taxon>
        <taxon>Liliopsida</taxon>
        <taxon>Asparagales</taxon>
        <taxon>Iridaceae</taxon>
        <taxon>Iridoideae</taxon>
        <taxon>Irideae</taxon>
        <taxon>Iris</taxon>
    </lineage>
</organism>
<gene>
    <name evidence="1" type="ORF">M6B38_110435</name>
</gene>
<dbReference type="AlphaFoldDB" id="A0AAX6DZB0"/>
<dbReference type="Proteomes" id="UP001140949">
    <property type="component" value="Unassembled WGS sequence"/>
</dbReference>
<accession>A0AAX6DZB0</accession>
<dbReference type="PANTHER" id="PTHR46694">
    <property type="entry name" value="AT-RICH INTERACTIVE DOMAIN-CONTAINING PROTEIN 4"/>
    <property type="match status" value="1"/>
</dbReference>
<name>A0AAX6DZB0_IRIPA</name>